<dbReference type="PANTHER" id="PTHR48100">
    <property type="entry name" value="BROAD-SPECIFICITY PHOSPHATASE YOR283W-RELATED"/>
    <property type="match status" value="1"/>
</dbReference>
<dbReference type="PANTHER" id="PTHR48100:SF33">
    <property type="entry name" value="PEPTIDASE S54 RHOMBOID DOMAIN-CONTAINING PROTEIN"/>
    <property type="match status" value="1"/>
</dbReference>
<protein>
    <submittedName>
        <fullName evidence="1">Uncharacterized protein</fullName>
    </submittedName>
</protein>
<dbReference type="GO" id="GO:0016791">
    <property type="term" value="F:phosphatase activity"/>
    <property type="evidence" value="ECO:0007669"/>
    <property type="project" value="TreeGrafter"/>
</dbReference>
<gene>
    <name evidence="1" type="ORF">CHYS00102_LOCUS4969</name>
</gene>
<dbReference type="InterPro" id="IPR029033">
    <property type="entry name" value="His_PPase_superfam"/>
</dbReference>
<evidence type="ECO:0000313" key="1">
    <source>
        <dbReference type="EMBL" id="CAD8877785.1"/>
    </source>
</evidence>
<dbReference type="AlphaFoldDB" id="A0A7S1FNH9"/>
<sequence>MIRTPLPCAKSFTLRMDCRSVLARFKSTVPSEVSFESKALDLEGWPKTHYDALTSAHEILQSSNARTAPLATAWEVNPIDPTSDLAGARSHKIVYLLRHAEAQHNVFAADWRGRGRGGSALRSAECPRDPELSRRGIGQAIGAARHSDAVLESRRGAVPQLFAVNPLRRSMQTALLAFPRFRPGSLRDATWVAHSDCGELDNGHVCDMTSSKYDLERSFPGINYSLYEETGESGNDELSLIDSKVDLLNKTDRFLSWIKNRDETNIVVSSTSQWLQSFCGFSLQYDPRHAGAEWYGPAEVKAIAIKFHD</sequence>
<dbReference type="SUPFAM" id="SSF53254">
    <property type="entry name" value="Phosphoglycerate mutase-like"/>
    <property type="match status" value="1"/>
</dbReference>
<reference evidence="1" key="1">
    <citation type="submission" date="2021-01" db="EMBL/GenBank/DDBJ databases">
        <authorList>
            <person name="Corre E."/>
            <person name="Pelletier E."/>
            <person name="Niang G."/>
            <person name="Scheremetjew M."/>
            <person name="Finn R."/>
            <person name="Kale V."/>
            <person name="Holt S."/>
            <person name="Cochrane G."/>
            <person name="Meng A."/>
            <person name="Brown T."/>
            <person name="Cohen L."/>
        </authorList>
    </citation>
    <scope>NUCLEOTIDE SEQUENCE</scope>
    <source>
        <strain evidence="1">308</strain>
    </source>
</reference>
<dbReference type="InterPro" id="IPR050275">
    <property type="entry name" value="PGM_Phosphatase"/>
</dbReference>
<accession>A0A7S1FNH9</accession>
<proteinExistence type="predicted"/>
<dbReference type="EMBL" id="HBFR01006895">
    <property type="protein sequence ID" value="CAD8877785.1"/>
    <property type="molecule type" value="Transcribed_RNA"/>
</dbReference>
<name>A0A7S1FNH9_9STRA</name>
<dbReference type="Gene3D" id="3.40.50.1240">
    <property type="entry name" value="Phosphoglycerate mutase-like"/>
    <property type="match status" value="1"/>
</dbReference>
<organism evidence="1">
    <name type="scientific">Corethron hystrix</name>
    <dbReference type="NCBI Taxonomy" id="216773"/>
    <lineage>
        <taxon>Eukaryota</taxon>
        <taxon>Sar</taxon>
        <taxon>Stramenopiles</taxon>
        <taxon>Ochrophyta</taxon>
        <taxon>Bacillariophyta</taxon>
        <taxon>Coscinodiscophyceae</taxon>
        <taxon>Corethrophycidae</taxon>
        <taxon>Corethrales</taxon>
        <taxon>Corethraceae</taxon>
        <taxon>Corethron</taxon>
    </lineage>
</organism>
<dbReference type="GO" id="GO:0005829">
    <property type="term" value="C:cytosol"/>
    <property type="evidence" value="ECO:0007669"/>
    <property type="project" value="TreeGrafter"/>
</dbReference>